<dbReference type="AlphaFoldDB" id="A0A7W5GCC0"/>
<dbReference type="GO" id="GO:0047580">
    <property type="term" value="F:4-hydroxyproline epimerase activity"/>
    <property type="evidence" value="ECO:0007669"/>
    <property type="project" value="TreeGrafter"/>
</dbReference>
<comment type="caution">
    <text evidence="2">The sequence shown here is derived from an EMBL/GenBank/DDBJ whole genome shotgun (WGS) entry which is preliminary data.</text>
</comment>
<proteinExistence type="inferred from homology"/>
<dbReference type="SUPFAM" id="SSF54506">
    <property type="entry name" value="Diaminopimelate epimerase-like"/>
    <property type="match status" value="1"/>
</dbReference>
<comment type="similarity">
    <text evidence="1">Belongs to the proline racemase family.</text>
</comment>
<dbReference type="RefSeq" id="WP_183568595.1">
    <property type="nucleotide sequence ID" value="NZ_CBCSLB010000018.1"/>
</dbReference>
<dbReference type="PANTHER" id="PTHR33442">
    <property type="entry name" value="TRANS-3-HYDROXY-L-PROLINE DEHYDRATASE"/>
    <property type="match status" value="1"/>
</dbReference>
<name>A0A7W5GCC0_9BACL</name>
<sequence>MKFSRMAKSLDVHVAGWPLRVLFDVAEHREAETLEEKALRLWQAERSPLRWLQHEPRGHAAMRIGVVTSSRKGDYGLMVFDSEGMCLVDGMDALCAALAMTETGLLANADGIVFETESGSIAVGPTDSETRRSAVYRLASSELASYRVVRALDAGLSLHPRNAYEIEEYIGSCAEGKTTVLAEEKNGMEWVLAAIGRDGCLVRAPHMAAIGAMLAKLRGEGANCNVPHRFIGLAGGLVECMIISTDGIGERDLELVLVLTARARLVASCEFILDPLDELGEGFLLR</sequence>
<evidence type="ECO:0000256" key="1">
    <source>
        <dbReference type="ARBA" id="ARBA00007529"/>
    </source>
</evidence>
<keyword evidence="3" id="KW-1185">Reference proteome</keyword>
<dbReference type="EMBL" id="JACHXW010000018">
    <property type="protein sequence ID" value="MBB3154691.1"/>
    <property type="molecule type" value="Genomic_DNA"/>
</dbReference>
<dbReference type="Pfam" id="PF05544">
    <property type="entry name" value="Pro_racemase"/>
    <property type="match status" value="1"/>
</dbReference>
<accession>A0A7W5GCC0</accession>
<dbReference type="Proteomes" id="UP000518605">
    <property type="component" value="Unassembled WGS sequence"/>
</dbReference>
<evidence type="ECO:0000313" key="2">
    <source>
        <dbReference type="EMBL" id="MBB3154691.1"/>
    </source>
</evidence>
<dbReference type="PANTHER" id="PTHR33442:SF1">
    <property type="entry name" value="TRANS-3-HYDROXY-L-PROLINE DEHYDRATASE"/>
    <property type="match status" value="1"/>
</dbReference>
<protein>
    <submittedName>
        <fullName evidence="2">Proline racemase</fullName>
    </submittedName>
</protein>
<evidence type="ECO:0000313" key="3">
    <source>
        <dbReference type="Proteomes" id="UP000518605"/>
    </source>
</evidence>
<reference evidence="2 3" key="1">
    <citation type="submission" date="2020-08" db="EMBL/GenBank/DDBJ databases">
        <title>Genomic Encyclopedia of Type Strains, Phase III (KMG-III): the genomes of soil and plant-associated and newly described type strains.</title>
        <authorList>
            <person name="Whitman W."/>
        </authorList>
    </citation>
    <scope>NUCLEOTIDE SEQUENCE [LARGE SCALE GENOMIC DNA]</scope>
    <source>
        <strain evidence="2 3">CECT 8234</strain>
    </source>
</reference>
<dbReference type="Gene3D" id="3.10.310.10">
    <property type="entry name" value="Diaminopimelate Epimerase, Chain A, domain 1"/>
    <property type="match status" value="1"/>
</dbReference>
<gene>
    <name evidence="2" type="ORF">FHS16_004773</name>
</gene>
<dbReference type="InterPro" id="IPR008794">
    <property type="entry name" value="Pro_racemase_fam"/>
</dbReference>
<organism evidence="2 3">
    <name type="scientific">Paenibacillus endophyticus</name>
    <dbReference type="NCBI Taxonomy" id="1294268"/>
    <lineage>
        <taxon>Bacteria</taxon>
        <taxon>Bacillati</taxon>
        <taxon>Bacillota</taxon>
        <taxon>Bacilli</taxon>
        <taxon>Bacillales</taxon>
        <taxon>Paenibacillaceae</taxon>
        <taxon>Paenibacillus</taxon>
    </lineage>
</organism>